<evidence type="ECO:0008006" key="4">
    <source>
        <dbReference type="Google" id="ProtNLM"/>
    </source>
</evidence>
<accession>A0A672Q1K4</accession>
<proteinExistence type="predicted"/>
<feature type="transmembrane region" description="Helical" evidence="1">
    <location>
        <begin position="6"/>
        <end position="25"/>
    </location>
</feature>
<keyword evidence="1" id="KW-0472">Membrane</keyword>
<evidence type="ECO:0000313" key="2">
    <source>
        <dbReference type="Ensembl" id="ENSSGRP00000070087.1"/>
    </source>
</evidence>
<name>A0A672Q1K4_SINGR</name>
<dbReference type="InParanoid" id="A0A672Q1K4"/>
<keyword evidence="1" id="KW-1133">Transmembrane helix</keyword>
<keyword evidence="1" id="KW-0812">Transmembrane</keyword>
<reference evidence="2" key="2">
    <citation type="submission" date="2025-09" db="UniProtKB">
        <authorList>
            <consortium name="Ensembl"/>
        </authorList>
    </citation>
    <scope>IDENTIFICATION</scope>
</reference>
<evidence type="ECO:0000256" key="1">
    <source>
        <dbReference type="SAM" id="Phobius"/>
    </source>
</evidence>
<sequence>MNLYLSMSFFVCICDILVILLLLYLRCLWKPKSDTQHSTCCAEGYVRKAGTSNLIRCTEIDGSISWDSVRLKCIRKKQHEHGGHTTHAHLTDEQHQISKTVASSTVVDNM</sequence>
<dbReference type="AlphaFoldDB" id="A0A672Q1K4"/>
<keyword evidence="3" id="KW-1185">Reference proteome</keyword>
<dbReference type="Proteomes" id="UP000472262">
    <property type="component" value="Unassembled WGS sequence"/>
</dbReference>
<reference evidence="2" key="1">
    <citation type="submission" date="2025-08" db="UniProtKB">
        <authorList>
            <consortium name="Ensembl"/>
        </authorList>
    </citation>
    <scope>IDENTIFICATION</scope>
</reference>
<dbReference type="Gene3D" id="2.20.28.230">
    <property type="match status" value="1"/>
</dbReference>
<organism evidence="2 3">
    <name type="scientific">Sinocyclocheilus grahami</name>
    <name type="common">Dianchi golden-line fish</name>
    <name type="synonym">Barbus grahami</name>
    <dbReference type="NCBI Taxonomy" id="75366"/>
    <lineage>
        <taxon>Eukaryota</taxon>
        <taxon>Metazoa</taxon>
        <taxon>Chordata</taxon>
        <taxon>Craniata</taxon>
        <taxon>Vertebrata</taxon>
        <taxon>Euteleostomi</taxon>
        <taxon>Actinopterygii</taxon>
        <taxon>Neopterygii</taxon>
        <taxon>Teleostei</taxon>
        <taxon>Ostariophysi</taxon>
        <taxon>Cypriniformes</taxon>
        <taxon>Cyprinidae</taxon>
        <taxon>Cyprininae</taxon>
        <taxon>Sinocyclocheilus</taxon>
    </lineage>
</organism>
<evidence type="ECO:0000313" key="3">
    <source>
        <dbReference type="Proteomes" id="UP000472262"/>
    </source>
</evidence>
<dbReference type="Ensembl" id="ENSSGRT00000074667.1">
    <property type="protein sequence ID" value="ENSSGRP00000070087.1"/>
    <property type="gene ID" value="ENSSGRG00000035872.1"/>
</dbReference>
<protein>
    <recommendedName>
        <fullName evidence="4">Sushi domain-containing protein</fullName>
    </recommendedName>
</protein>